<dbReference type="EMBL" id="CP113088">
    <property type="protein sequence ID" value="WAC02603.1"/>
    <property type="molecule type" value="Genomic_DNA"/>
</dbReference>
<evidence type="ECO:0000313" key="2">
    <source>
        <dbReference type="EMBL" id="WAC02603.1"/>
    </source>
</evidence>
<protein>
    <submittedName>
        <fullName evidence="2">DUF4910 domain-containing protein</fullName>
    </submittedName>
</protein>
<sequence length="664" mass="76108">MVNEIALLDRRQDTDGYNKAVSLIEKKAIEFGLENVNVESYKSDGETSYFGDTPQEIWSVKKGELVAKTPYYYKITSYDDLPMSLATNSYSTKSTATLIDIGEGTKNDYIDKDLKGKIVLTSKSPYSVIRKAVWEKGAIGIVSYYTIPYWDKTNRLEGDFVDQVGWSGMPKVDDDKKKSFAFMISNRKAKELKELLKKEEVKLHVDIETSFAKGDFGIVSGVITGSEFPDEEIIITSHIDHYKPGANDNASGSAVSLEVARTLNTLIEEKIIPRPLRTIRFLWLPEFTGTKAWFSRHLKDNKKRLVNLNLDMLGANLSKSNSFFSISYTPDWNASYLNAFSNSIIDFLNTYNNTKYPKRKDYNIISVNGSRNYVNAKAEPYTRGSDHQIFNDFGIPGIAYSTWPDNFYHSSQDTPDKVDPTQLHRVIFTSLSTIIMNAYAEDDNIINIVNLVEMYGKNRMKDNELEARKFLLSNNNTKAHNLYFSSQIVSYGYKREIKALQSILSLSKVENTEKIITEKKNQFIENEKQVIEELKILAIQNSKNKSFKTYQLSDIEKKSQKRIPYKDKTKQLNSFYTGYTTETNERYTNVNKGINKILSILRDREVGELRIYEFEDIILSYANGINSLLDIRNALFAEYKIEIPIELIKELFDVSEEAGIIKFK</sequence>
<feature type="domain" description="Peptidase M28" evidence="1">
    <location>
        <begin position="223"/>
        <end position="431"/>
    </location>
</feature>
<dbReference type="InterPro" id="IPR007484">
    <property type="entry name" value="Peptidase_M28"/>
</dbReference>
<dbReference type="InterPro" id="IPR046450">
    <property type="entry name" value="PA_dom_sf"/>
</dbReference>
<dbReference type="SUPFAM" id="SSF53187">
    <property type="entry name" value="Zn-dependent exopeptidases"/>
    <property type="match status" value="1"/>
</dbReference>
<accession>A0A9E8MW54</accession>
<dbReference type="PANTHER" id="PTHR12147">
    <property type="entry name" value="METALLOPEPTIDASE M28 FAMILY MEMBER"/>
    <property type="match status" value="1"/>
</dbReference>
<evidence type="ECO:0000313" key="3">
    <source>
        <dbReference type="Proteomes" id="UP001164705"/>
    </source>
</evidence>
<reference evidence="2" key="1">
    <citation type="submission" date="2022-11" db="EMBL/GenBank/DDBJ databases">
        <title>Lacinutrix neustonica HL-RS19T sp. nov., isolated from the surface microlayer sample of brackish Lake Shihwa.</title>
        <authorList>
            <person name="Choi J.Y."/>
            <person name="Hwang C.Y."/>
        </authorList>
    </citation>
    <scope>NUCLEOTIDE SEQUENCE</scope>
    <source>
        <strain evidence="2">HL-RS19</strain>
    </source>
</reference>
<gene>
    <name evidence="2" type="ORF">N7U66_02610</name>
</gene>
<keyword evidence="3" id="KW-1185">Reference proteome</keyword>
<dbReference type="RefSeq" id="WP_267677200.1">
    <property type="nucleotide sequence ID" value="NZ_CP113088.1"/>
</dbReference>
<dbReference type="AlphaFoldDB" id="A0A9E8MW54"/>
<dbReference type="GO" id="GO:0006508">
    <property type="term" value="P:proteolysis"/>
    <property type="evidence" value="ECO:0007669"/>
    <property type="project" value="InterPro"/>
</dbReference>
<evidence type="ECO:0000259" key="1">
    <source>
        <dbReference type="Pfam" id="PF04389"/>
    </source>
</evidence>
<dbReference type="Gene3D" id="3.50.30.30">
    <property type="match status" value="1"/>
</dbReference>
<proteinExistence type="predicted"/>
<dbReference type="InterPro" id="IPR045175">
    <property type="entry name" value="M28_fam"/>
</dbReference>
<dbReference type="SUPFAM" id="SSF52025">
    <property type="entry name" value="PA domain"/>
    <property type="match status" value="1"/>
</dbReference>
<dbReference type="GO" id="GO:0008235">
    <property type="term" value="F:metalloexopeptidase activity"/>
    <property type="evidence" value="ECO:0007669"/>
    <property type="project" value="InterPro"/>
</dbReference>
<dbReference type="Pfam" id="PF04389">
    <property type="entry name" value="Peptidase_M28"/>
    <property type="match status" value="1"/>
</dbReference>
<dbReference type="KEGG" id="lnu:N7U66_02610"/>
<organism evidence="2 3">
    <name type="scientific">Lacinutrix neustonica</name>
    <dbReference type="NCBI Taxonomy" id="2980107"/>
    <lineage>
        <taxon>Bacteria</taxon>
        <taxon>Pseudomonadati</taxon>
        <taxon>Bacteroidota</taxon>
        <taxon>Flavobacteriia</taxon>
        <taxon>Flavobacteriales</taxon>
        <taxon>Flavobacteriaceae</taxon>
        <taxon>Lacinutrix</taxon>
    </lineage>
</organism>
<dbReference type="Proteomes" id="UP001164705">
    <property type="component" value="Chromosome"/>
</dbReference>
<name>A0A9E8MW54_9FLAO</name>
<dbReference type="PANTHER" id="PTHR12147:SF26">
    <property type="entry name" value="PEPTIDASE M28 DOMAIN-CONTAINING PROTEIN"/>
    <property type="match status" value="1"/>
</dbReference>
<dbReference type="Gene3D" id="3.40.630.10">
    <property type="entry name" value="Zn peptidases"/>
    <property type="match status" value="1"/>
</dbReference>